<evidence type="ECO:0000256" key="8">
    <source>
        <dbReference type="SAM" id="SignalP"/>
    </source>
</evidence>
<dbReference type="Pfam" id="PF02265">
    <property type="entry name" value="S1-P1_nuclease"/>
    <property type="match status" value="1"/>
</dbReference>
<dbReference type="GO" id="GO:0016788">
    <property type="term" value="F:hydrolase activity, acting on ester bonds"/>
    <property type="evidence" value="ECO:0007669"/>
    <property type="project" value="InterPro"/>
</dbReference>
<dbReference type="GO" id="GO:0003676">
    <property type="term" value="F:nucleic acid binding"/>
    <property type="evidence" value="ECO:0007669"/>
    <property type="project" value="InterPro"/>
</dbReference>
<dbReference type="PANTHER" id="PTHR33146">
    <property type="entry name" value="ENDONUCLEASE 4"/>
    <property type="match status" value="1"/>
</dbReference>
<name>Q47K45_DECAR</name>
<accession>Q47K45</accession>
<dbReference type="GO" id="GO:0006308">
    <property type="term" value="P:DNA catabolic process"/>
    <property type="evidence" value="ECO:0007669"/>
    <property type="project" value="InterPro"/>
</dbReference>
<evidence type="ECO:0000256" key="7">
    <source>
        <dbReference type="SAM" id="MobiDB-lite"/>
    </source>
</evidence>
<keyword evidence="8" id="KW-0732">Signal</keyword>
<dbReference type="InterPro" id="IPR003154">
    <property type="entry name" value="S1/P1nuclease"/>
</dbReference>
<evidence type="ECO:0000313" key="9">
    <source>
        <dbReference type="EMBL" id="AAZ44786.1"/>
    </source>
</evidence>
<sequence length="301" mass="34125">MRQIFSALLFFSLALPAYAWNAAGHRLVAVIAWQQLSPATRDAISAALAHHPDHERWVEKARSREGIAVFAEASTWPDDIRNDPRLYDEDREPPTPAVPGLPETARHKRWHYVDLDATGKVRDGELDRQIERLSQLLQAKGSSPGTRKSEQIAYALPWLLHLVADIHQPLHVGQHGDEGGNKVEIENPFNKRLPFSSLHLYWDDLPGPPWLRGNRLEKNAGRLLDSYPKPVQGNVALWRDESHQLLAAAYPKVSGSLLPIISEDFQDNARQIANRRIVEAGYRLGHLLESIFRERVSRETQ</sequence>
<evidence type="ECO:0000256" key="3">
    <source>
        <dbReference type="ARBA" id="ARBA00022759"/>
    </source>
</evidence>
<keyword evidence="3" id="KW-0255">Endonuclease</keyword>
<dbReference type="eggNOG" id="ENOG502Z82C">
    <property type="taxonomic scope" value="Bacteria"/>
</dbReference>
<dbReference type="InterPro" id="IPR008947">
    <property type="entry name" value="PLipase_C/P1_nuclease_dom_sf"/>
</dbReference>
<dbReference type="PANTHER" id="PTHR33146:SF10">
    <property type="entry name" value="STRAND-SPECIFIC NUCLEASE, PUTATIVE-RELATED"/>
    <property type="match status" value="1"/>
</dbReference>
<keyword evidence="6" id="KW-0325">Glycoprotein</keyword>
<dbReference type="AlphaFoldDB" id="Q47K45"/>
<keyword evidence="4" id="KW-0378">Hydrolase</keyword>
<reference evidence="9" key="1">
    <citation type="submission" date="2005-08" db="EMBL/GenBank/DDBJ databases">
        <title>Complete sequence of Dechloromonas aromatica RCB.</title>
        <authorList>
            <person name="Salinero K.K."/>
            <person name="Copeland A."/>
            <person name="Lucas S."/>
            <person name="Lapidus A."/>
            <person name="Barry K."/>
            <person name="Detter J.C."/>
            <person name="Glavina T."/>
            <person name="Hammon N."/>
            <person name="Israni S."/>
            <person name="Pitluck S."/>
            <person name="Di Bartolo G."/>
            <person name="Trong S."/>
            <person name="Schmutz J."/>
            <person name="Larimer F."/>
            <person name="Land M."/>
            <person name="Ivanova N."/>
            <person name="Richardson P."/>
        </authorList>
    </citation>
    <scope>NUCLEOTIDE SEQUENCE</scope>
    <source>
        <strain evidence="9">RCB</strain>
    </source>
</reference>
<keyword evidence="2" id="KW-0479">Metal-binding</keyword>
<dbReference type="EMBL" id="CP000089">
    <property type="protein sequence ID" value="AAZ44786.1"/>
    <property type="molecule type" value="Genomic_DNA"/>
</dbReference>
<dbReference type="HOGENOM" id="CLU_044365_1_1_4"/>
<dbReference type="GO" id="GO:0046872">
    <property type="term" value="F:metal ion binding"/>
    <property type="evidence" value="ECO:0007669"/>
    <property type="project" value="UniProtKB-KW"/>
</dbReference>
<evidence type="ECO:0008006" key="10">
    <source>
        <dbReference type="Google" id="ProtNLM"/>
    </source>
</evidence>
<dbReference type="GO" id="GO:0004519">
    <property type="term" value="F:endonuclease activity"/>
    <property type="evidence" value="ECO:0007669"/>
    <property type="project" value="UniProtKB-KW"/>
</dbReference>
<feature type="chain" id="PRO_5004233611" description="S1/P1 nuclease" evidence="8">
    <location>
        <begin position="20"/>
        <end position="301"/>
    </location>
</feature>
<keyword evidence="5" id="KW-1015">Disulfide bond</keyword>
<evidence type="ECO:0000256" key="4">
    <source>
        <dbReference type="ARBA" id="ARBA00022801"/>
    </source>
</evidence>
<dbReference type="SUPFAM" id="SSF48537">
    <property type="entry name" value="Phospholipase C/P1 nuclease"/>
    <property type="match status" value="1"/>
</dbReference>
<proteinExistence type="predicted"/>
<feature type="signal peptide" evidence="8">
    <location>
        <begin position="1"/>
        <end position="19"/>
    </location>
</feature>
<evidence type="ECO:0000256" key="5">
    <source>
        <dbReference type="ARBA" id="ARBA00023157"/>
    </source>
</evidence>
<evidence type="ECO:0000256" key="6">
    <source>
        <dbReference type="ARBA" id="ARBA00023180"/>
    </source>
</evidence>
<evidence type="ECO:0000256" key="1">
    <source>
        <dbReference type="ARBA" id="ARBA00022722"/>
    </source>
</evidence>
<evidence type="ECO:0000256" key="2">
    <source>
        <dbReference type="ARBA" id="ARBA00022723"/>
    </source>
</evidence>
<keyword evidence="1" id="KW-0540">Nuclease</keyword>
<organism evidence="9">
    <name type="scientific">Dechloromonas aromatica (strain RCB)</name>
    <dbReference type="NCBI Taxonomy" id="159087"/>
    <lineage>
        <taxon>Bacteria</taxon>
        <taxon>Pseudomonadati</taxon>
        <taxon>Pseudomonadota</taxon>
        <taxon>Betaproteobacteria</taxon>
        <taxon>Rhodocyclales</taxon>
        <taxon>Azonexaceae</taxon>
        <taxon>Dechloromonas</taxon>
    </lineage>
</organism>
<dbReference type="Gene3D" id="1.10.575.10">
    <property type="entry name" value="P1 Nuclease"/>
    <property type="match status" value="1"/>
</dbReference>
<protein>
    <recommendedName>
        <fullName evidence="10">S1/P1 nuclease</fullName>
    </recommendedName>
</protein>
<gene>
    <name evidence="9" type="ordered locus">Daro_0027</name>
</gene>
<feature type="region of interest" description="Disordered" evidence="7">
    <location>
        <begin position="81"/>
        <end position="102"/>
    </location>
</feature>
<dbReference type="KEGG" id="dar:Daro_0027"/>
<dbReference type="CDD" id="cd11010">
    <property type="entry name" value="S1-P1_nuclease"/>
    <property type="match status" value="1"/>
</dbReference>
<dbReference type="STRING" id="159087.Daro_0027"/>